<evidence type="ECO:0000313" key="3">
    <source>
        <dbReference type="Proteomes" id="UP000241964"/>
    </source>
</evidence>
<feature type="chain" id="PRO_5015124690" description="Spy/CpxP family protein refolding chaperone" evidence="1">
    <location>
        <begin position="24"/>
        <end position="125"/>
    </location>
</feature>
<feature type="signal peptide" evidence="1">
    <location>
        <begin position="1"/>
        <end position="23"/>
    </location>
</feature>
<dbReference type="AlphaFoldDB" id="A0A2P8FCT4"/>
<dbReference type="OrthoDB" id="5569165at2"/>
<gene>
    <name evidence="2" type="ORF">CLV60_12648</name>
</gene>
<proteinExistence type="predicted"/>
<protein>
    <recommendedName>
        <fullName evidence="4">Spy/CpxP family protein refolding chaperone</fullName>
    </recommendedName>
</protein>
<accession>A0A2P8FCT4</accession>
<evidence type="ECO:0000256" key="1">
    <source>
        <dbReference type="SAM" id="SignalP"/>
    </source>
</evidence>
<dbReference type="RefSeq" id="WP_146151637.1">
    <property type="nucleotide sequence ID" value="NZ_PYAS01000026.1"/>
</dbReference>
<keyword evidence="3" id="KW-1185">Reference proteome</keyword>
<evidence type="ECO:0000313" key="2">
    <source>
        <dbReference type="EMBL" id="PSL19530.1"/>
    </source>
</evidence>
<comment type="caution">
    <text evidence="2">The sequence shown here is derived from an EMBL/GenBank/DDBJ whole genome shotgun (WGS) entry which is preliminary data.</text>
</comment>
<keyword evidence="1" id="KW-0732">Signal</keyword>
<reference evidence="2 3" key="1">
    <citation type="submission" date="2018-03" db="EMBL/GenBank/DDBJ databases">
        <title>Genomic Encyclopedia of Archaeal and Bacterial Type Strains, Phase II (KMG-II): from individual species to whole genera.</title>
        <authorList>
            <person name="Goeker M."/>
        </authorList>
    </citation>
    <scope>NUCLEOTIDE SEQUENCE [LARGE SCALE GENOMIC DNA]</scope>
    <source>
        <strain evidence="2 3">DSM 29057</strain>
    </source>
</reference>
<organism evidence="2 3">
    <name type="scientific">Dyadobacter jiangsuensis</name>
    <dbReference type="NCBI Taxonomy" id="1591085"/>
    <lineage>
        <taxon>Bacteria</taxon>
        <taxon>Pseudomonadati</taxon>
        <taxon>Bacteroidota</taxon>
        <taxon>Cytophagia</taxon>
        <taxon>Cytophagales</taxon>
        <taxon>Spirosomataceae</taxon>
        <taxon>Dyadobacter</taxon>
    </lineage>
</organism>
<dbReference type="Proteomes" id="UP000241964">
    <property type="component" value="Unassembled WGS sequence"/>
</dbReference>
<evidence type="ECO:0008006" key="4">
    <source>
        <dbReference type="Google" id="ProtNLM"/>
    </source>
</evidence>
<name>A0A2P8FCT4_9BACT</name>
<sequence>MKNLTTGVCIIFTMLLFADNALAQQNRLADIPAEQRAQLQTQRMKETLHLDSAQAEKVSAINLSYARKMDPIIAGSGSKLSKLRAFQQVNAAKEKELQMVLSQQQFRQFKQQQQEMKQELKKRKS</sequence>
<dbReference type="EMBL" id="PYAS01000026">
    <property type="protein sequence ID" value="PSL19530.1"/>
    <property type="molecule type" value="Genomic_DNA"/>
</dbReference>